<feature type="transmembrane region" description="Helical" evidence="1">
    <location>
        <begin position="39"/>
        <end position="62"/>
    </location>
</feature>
<keyword evidence="1" id="KW-1133">Transmembrane helix</keyword>
<accession>A0A2H3J9J0</accession>
<dbReference type="OrthoDB" id="2804045at2759"/>
<name>A0A2H3J9J0_WOLCO</name>
<dbReference type="AlphaFoldDB" id="A0A2H3J9J0"/>
<keyword evidence="4" id="KW-1185">Reference proteome</keyword>
<keyword evidence="1" id="KW-0812">Transmembrane</keyword>
<evidence type="ECO:0000259" key="2">
    <source>
        <dbReference type="Pfam" id="PF20151"/>
    </source>
</evidence>
<dbReference type="Pfam" id="PF20151">
    <property type="entry name" value="DUF6533"/>
    <property type="match status" value="1"/>
</dbReference>
<organism evidence="3 4">
    <name type="scientific">Wolfiporia cocos (strain MD-104)</name>
    <name type="common">Brown rot fungus</name>
    <dbReference type="NCBI Taxonomy" id="742152"/>
    <lineage>
        <taxon>Eukaryota</taxon>
        <taxon>Fungi</taxon>
        <taxon>Dikarya</taxon>
        <taxon>Basidiomycota</taxon>
        <taxon>Agaricomycotina</taxon>
        <taxon>Agaricomycetes</taxon>
        <taxon>Polyporales</taxon>
        <taxon>Phaeolaceae</taxon>
        <taxon>Wolfiporia</taxon>
    </lineage>
</organism>
<reference evidence="3 4" key="1">
    <citation type="journal article" date="2012" name="Science">
        <title>The Paleozoic origin of enzymatic lignin decomposition reconstructed from 31 fungal genomes.</title>
        <authorList>
            <person name="Floudas D."/>
            <person name="Binder M."/>
            <person name="Riley R."/>
            <person name="Barry K."/>
            <person name="Blanchette R.A."/>
            <person name="Henrissat B."/>
            <person name="Martinez A.T."/>
            <person name="Otillar R."/>
            <person name="Spatafora J.W."/>
            <person name="Yadav J.S."/>
            <person name="Aerts A."/>
            <person name="Benoit I."/>
            <person name="Boyd A."/>
            <person name="Carlson A."/>
            <person name="Copeland A."/>
            <person name="Coutinho P.M."/>
            <person name="de Vries R.P."/>
            <person name="Ferreira P."/>
            <person name="Findley K."/>
            <person name="Foster B."/>
            <person name="Gaskell J."/>
            <person name="Glotzer D."/>
            <person name="Gorecki P."/>
            <person name="Heitman J."/>
            <person name="Hesse C."/>
            <person name="Hori C."/>
            <person name="Igarashi K."/>
            <person name="Jurgens J.A."/>
            <person name="Kallen N."/>
            <person name="Kersten P."/>
            <person name="Kohler A."/>
            <person name="Kuees U."/>
            <person name="Kumar T.K.A."/>
            <person name="Kuo A."/>
            <person name="LaButti K."/>
            <person name="Larrondo L.F."/>
            <person name="Lindquist E."/>
            <person name="Ling A."/>
            <person name="Lombard V."/>
            <person name="Lucas S."/>
            <person name="Lundell T."/>
            <person name="Martin R."/>
            <person name="McLaughlin D.J."/>
            <person name="Morgenstern I."/>
            <person name="Morin E."/>
            <person name="Murat C."/>
            <person name="Nagy L.G."/>
            <person name="Nolan M."/>
            <person name="Ohm R.A."/>
            <person name="Patyshakuliyeva A."/>
            <person name="Rokas A."/>
            <person name="Ruiz-Duenas F.J."/>
            <person name="Sabat G."/>
            <person name="Salamov A."/>
            <person name="Samejima M."/>
            <person name="Schmutz J."/>
            <person name="Slot J.C."/>
            <person name="St John F."/>
            <person name="Stenlid J."/>
            <person name="Sun H."/>
            <person name="Sun S."/>
            <person name="Syed K."/>
            <person name="Tsang A."/>
            <person name="Wiebenga A."/>
            <person name="Young D."/>
            <person name="Pisabarro A."/>
            <person name="Eastwood D.C."/>
            <person name="Martin F."/>
            <person name="Cullen D."/>
            <person name="Grigoriev I.V."/>
            <person name="Hibbett D.S."/>
        </authorList>
    </citation>
    <scope>NUCLEOTIDE SEQUENCE [LARGE SCALE GENOMIC DNA]</scope>
    <source>
        <strain evidence="3 4">MD-104</strain>
    </source>
</reference>
<evidence type="ECO:0000313" key="3">
    <source>
        <dbReference type="EMBL" id="PCH38900.1"/>
    </source>
</evidence>
<feature type="domain" description="DUF6533" evidence="2">
    <location>
        <begin position="10"/>
        <end position="48"/>
    </location>
</feature>
<evidence type="ECO:0000256" key="1">
    <source>
        <dbReference type="SAM" id="Phobius"/>
    </source>
</evidence>
<sequence length="144" mass="16547">MSAIYINDSYLALLIYELTITLADEIQYAWKSSARVYKIIFALNRFVMVSLACGNVLGLFNFTTFPVSENHHHPVSFQASSIMTYVVWPVFSALRVYAIWDRYWPPAMLALVLGGVPAVTNLVRIYEQILEYLVSMDQRRLEQS</sequence>
<dbReference type="STRING" id="742152.A0A2H3J9J0"/>
<gene>
    <name evidence="3" type="ORF">WOLCODRAFT_84726</name>
</gene>
<feature type="transmembrane region" description="Helical" evidence="1">
    <location>
        <begin position="82"/>
        <end position="100"/>
    </location>
</feature>
<dbReference type="EMBL" id="KB467943">
    <property type="protein sequence ID" value="PCH38900.1"/>
    <property type="molecule type" value="Genomic_DNA"/>
</dbReference>
<evidence type="ECO:0000313" key="4">
    <source>
        <dbReference type="Proteomes" id="UP000218811"/>
    </source>
</evidence>
<proteinExistence type="predicted"/>
<keyword evidence="1" id="KW-0472">Membrane</keyword>
<dbReference type="InterPro" id="IPR045340">
    <property type="entry name" value="DUF6533"/>
</dbReference>
<protein>
    <recommendedName>
        <fullName evidence="2">DUF6533 domain-containing protein</fullName>
    </recommendedName>
</protein>
<dbReference type="Proteomes" id="UP000218811">
    <property type="component" value="Unassembled WGS sequence"/>
</dbReference>